<comment type="subunit">
    <text evidence="4">Homodimer.</text>
</comment>
<dbReference type="Gene3D" id="3.30.70.580">
    <property type="entry name" value="Pseudouridine synthase I, catalytic domain, N-terminal subdomain"/>
    <property type="match status" value="1"/>
</dbReference>
<feature type="domain" description="Pseudouridine synthase I TruA alpha/beta" evidence="6">
    <location>
        <begin position="9"/>
        <end position="104"/>
    </location>
</feature>
<dbReference type="Proteomes" id="UP001304461">
    <property type="component" value="Unassembled WGS sequence"/>
</dbReference>
<dbReference type="EMBL" id="JAYGHX010000006">
    <property type="protein sequence ID" value="MEA5391730.1"/>
    <property type="molecule type" value="Genomic_DNA"/>
</dbReference>
<evidence type="ECO:0000259" key="6">
    <source>
        <dbReference type="Pfam" id="PF01416"/>
    </source>
</evidence>
<gene>
    <name evidence="4 7" type="primary">truA</name>
    <name evidence="7" type="ORF">VB738_10730</name>
</gene>
<dbReference type="InterPro" id="IPR020095">
    <property type="entry name" value="PsdUridine_synth_TruA_C"/>
</dbReference>
<feature type="domain" description="Pseudouridine synthase I TruA alpha/beta" evidence="6">
    <location>
        <begin position="147"/>
        <end position="247"/>
    </location>
</feature>
<comment type="caution">
    <text evidence="4">Lacks conserved residue(s) required for the propagation of feature annotation.</text>
</comment>
<dbReference type="Pfam" id="PF01416">
    <property type="entry name" value="PseudoU_synth_1"/>
    <property type="match status" value="2"/>
</dbReference>
<keyword evidence="3 4" id="KW-0413">Isomerase</keyword>
<feature type="active site" description="Nucleophile" evidence="4">
    <location>
        <position position="53"/>
    </location>
</feature>
<dbReference type="HAMAP" id="MF_00171">
    <property type="entry name" value="TruA"/>
    <property type="match status" value="1"/>
</dbReference>
<evidence type="ECO:0000256" key="3">
    <source>
        <dbReference type="ARBA" id="ARBA00023235"/>
    </source>
</evidence>
<comment type="function">
    <text evidence="4">Formation of pseudouridine at positions 38, 39 and 40 in the anticodon stem and loop of transfer RNAs.</text>
</comment>
<dbReference type="InterPro" id="IPR020097">
    <property type="entry name" value="PsdUridine_synth_TruA_a/b_dom"/>
</dbReference>
<dbReference type="PIRSF" id="PIRSF001430">
    <property type="entry name" value="tRNA_psdUrid_synth"/>
    <property type="match status" value="1"/>
</dbReference>
<evidence type="ECO:0000313" key="8">
    <source>
        <dbReference type="Proteomes" id="UP001304461"/>
    </source>
</evidence>
<dbReference type="SUPFAM" id="SSF55120">
    <property type="entry name" value="Pseudouridine synthase"/>
    <property type="match status" value="1"/>
</dbReference>
<dbReference type="Gene3D" id="3.30.70.660">
    <property type="entry name" value="Pseudouridine synthase I, catalytic domain, C-terminal subdomain"/>
    <property type="match status" value="1"/>
</dbReference>
<dbReference type="EC" id="5.4.99.12" evidence="4"/>
<organism evidence="7 8">
    <name type="scientific">Cyanobium gracile UHCC 0139</name>
    <dbReference type="NCBI Taxonomy" id="3110308"/>
    <lineage>
        <taxon>Bacteria</taxon>
        <taxon>Bacillati</taxon>
        <taxon>Cyanobacteriota</taxon>
        <taxon>Cyanophyceae</taxon>
        <taxon>Synechococcales</taxon>
        <taxon>Prochlorococcaceae</taxon>
        <taxon>Cyanobium</taxon>
    </lineage>
</organism>
<dbReference type="PANTHER" id="PTHR11142">
    <property type="entry name" value="PSEUDOURIDYLATE SYNTHASE"/>
    <property type="match status" value="1"/>
</dbReference>
<proteinExistence type="inferred from homology"/>
<keyword evidence="2 4" id="KW-0819">tRNA processing</keyword>
<dbReference type="NCBIfam" id="TIGR00071">
    <property type="entry name" value="hisT_truA"/>
    <property type="match status" value="1"/>
</dbReference>
<protein>
    <recommendedName>
        <fullName evidence="4">tRNA pseudouridine synthase A</fullName>
        <ecNumber evidence="4">5.4.99.12</ecNumber>
    </recommendedName>
    <alternativeName>
        <fullName evidence="4">tRNA pseudouridine(38-40) synthase</fullName>
    </alternativeName>
    <alternativeName>
        <fullName evidence="4">tRNA pseudouridylate synthase I</fullName>
    </alternativeName>
    <alternativeName>
        <fullName evidence="4">tRNA-uridine isomerase I</fullName>
    </alternativeName>
</protein>
<dbReference type="InterPro" id="IPR020103">
    <property type="entry name" value="PsdUridine_synth_cat_dom_sf"/>
</dbReference>
<comment type="caution">
    <text evidence="7">The sequence shown here is derived from an EMBL/GenBank/DDBJ whole genome shotgun (WGS) entry which is preliminary data.</text>
</comment>
<evidence type="ECO:0000256" key="1">
    <source>
        <dbReference type="ARBA" id="ARBA00009375"/>
    </source>
</evidence>
<accession>A0ABU5RVP7</accession>
<comment type="similarity">
    <text evidence="1 4 5">Belongs to the tRNA pseudouridine synthase TruA family.</text>
</comment>
<dbReference type="CDD" id="cd02570">
    <property type="entry name" value="PseudoU_synth_EcTruA"/>
    <property type="match status" value="1"/>
</dbReference>
<evidence type="ECO:0000256" key="2">
    <source>
        <dbReference type="ARBA" id="ARBA00022694"/>
    </source>
</evidence>
<keyword evidence="8" id="KW-1185">Reference proteome</keyword>
<dbReference type="InterPro" id="IPR020094">
    <property type="entry name" value="TruA/RsuA/RluB/E/F_N"/>
</dbReference>
<evidence type="ECO:0000313" key="7">
    <source>
        <dbReference type="EMBL" id="MEA5391730.1"/>
    </source>
</evidence>
<evidence type="ECO:0000256" key="4">
    <source>
        <dbReference type="HAMAP-Rule" id="MF_00171"/>
    </source>
</evidence>
<comment type="catalytic activity">
    <reaction evidence="4 5">
        <text>uridine(38/39/40) in tRNA = pseudouridine(38/39/40) in tRNA</text>
        <dbReference type="Rhea" id="RHEA:22376"/>
        <dbReference type="Rhea" id="RHEA-COMP:10085"/>
        <dbReference type="Rhea" id="RHEA-COMP:10087"/>
        <dbReference type="ChEBI" id="CHEBI:65314"/>
        <dbReference type="ChEBI" id="CHEBI:65315"/>
        <dbReference type="EC" id="5.4.99.12"/>
    </reaction>
</comment>
<feature type="binding site" evidence="4">
    <location>
        <position position="111"/>
    </location>
    <ligand>
        <name>substrate</name>
    </ligand>
</feature>
<evidence type="ECO:0000256" key="5">
    <source>
        <dbReference type="RuleBase" id="RU003792"/>
    </source>
</evidence>
<dbReference type="GO" id="GO:0160147">
    <property type="term" value="F:tRNA pseudouridine(38-40) synthase activity"/>
    <property type="evidence" value="ECO:0007669"/>
    <property type="project" value="UniProtKB-EC"/>
</dbReference>
<sequence length="281" mass="31538">MKRIALSLQYDGACFHGWQRQAHHSSVQESLEVAIEALDPHRPVRAVAAGRTDTGVHAAAQVVHFDADGPIPVTRWAKALNGRLPSTIRVRAAAEVPPDWHACFSATYRRYRYTIFNARTPNLFLAPWSWHRYQWRLDEALMGRCLEALLGEHDFSAFQRAGSRRAHARTTLQEVQVDRRGDLLVTEVQASGFLYGMVRLLMGQLVAVGEGRLAAAEFLHRWRSGARHAVKEAAPPQGLCLLRVGYPEPVFPEAAWYDCQPRFLLDSRDPPADPFGDEPIG</sequence>
<reference evidence="7 8" key="1">
    <citation type="submission" date="2023-12" db="EMBL/GenBank/DDBJ databases">
        <title>Baltic Sea Cyanobacteria.</title>
        <authorList>
            <person name="Delbaje E."/>
            <person name="Fewer D.P."/>
            <person name="Shishido T.K."/>
        </authorList>
    </citation>
    <scope>NUCLEOTIDE SEQUENCE [LARGE SCALE GENOMIC DNA]</scope>
    <source>
        <strain evidence="7 8">UHCC 0139</strain>
    </source>
</reference>
<dbReference type="RefSeq" id="WP_323305885.1">
    <property type="nucleotide sequence ID" value="NZ_JAYGHX010000006.1"/>
</dbReference>
<dbReference type="InterPro" id="IPR001406">
    <property type="entry name" value="PsdUridine_synth_TruA"/>
</dbReference>
<name>A0ABU5RVP7_9CYAN</name>
<dbReference type="PANTHER" id="PTHR11142:SF0">
    <property type="entry name" value="TRNA PSEUDOURIDINE SYNTHASE-LIKE 1"/>
    <property type="match status" value="1"/>
</dbReference>